<evidence type="ECO:0000256" key="1">
    <source>
        <dbReference type="ARBA" id="ARBA00005568"/>
    </source>
</evidence>
<evidence type="ECO:0000256" key="3">
    <source>
        <dbReference type="ARBA" id="ARBA00023239"/>
    </source>
</evidence>
<proteinExistence type="inferred from homology"/>
<dbReference type="GO" id="GO:0016832">
    <property type="term" value="F:aldehyde-lyase activity"/>
    <property type="evidence" value="ECO:0007669"/>
    <property type="project" value="TreeGrafter"/>
</dbReference>
<evidence type="ECO:0000313" key="5">
    <source>
        <dbReference type="EMBL" id="RIY03630.1"/>
    </source>
</evidence>
<feature type="domain" description="HpcH/HpaI aldolase/citrate lyase" evidence="4">
    <location>
        <begin position="24"/>
        <end position="238"/>
    </location>
</feature>
<protein>
    <recommendedName>
        <fullName evidence="4">HpcH/HpaI aldolase/citrate lyase domain-containing protein</fullName>
    </recommendedName>
</protein>
<dbReference type="OrthoDB" id="9802624at2"/>
<dbReference type="SUPFAM" id="SSF51621">
    <property type="entry name" value="Phosphoenolpyruvate/pyruvate domain"/>
    <property type="match status" value="1"/>
</dbReference>
<evidence type="ECO:0000259" key="4">
    <source>
        <dbReference type="Pfam" id="PF03328"/>
    </source>
</evidence>
<sequence length="253" mass="26125">MSLTRLRDLLARPEPVLSGWSSLADPVVHEILLRAFDALVLDGQHGLAGVADLREGCARAALLGKPAIVRVAPGDLALAGRAADLGAAGVILPMVDSADEARAFARSLRYMPGGTRSFGPTRAADLFGMTPRDYMRAADEAVVSFAMIETAAAYADLDAILAVPELGGVFVGPSDLSMALGDGVLDPQGEANDRAIAHIAARARAAGKAVAIYALDAADARRYADMGCQLIGIASDVGILKAGCARLASEFRG</sequence>
<name>A0A3A1WQG5_9HYPH</name>
<dbReference type="RefSeq" id="WP_119538285.1">
    <property type="nucleotide sequence ID" value="NZ_QYRN01000001.1"/>
</dbReference>
<keyword evidence="6" id="KW-1185">Reference proteome</keyword>
<evidence type="ECO:0000256" key="2">
    <source>
        <dbReference type="ARBA" id="ARBA00022723"/>
    </source>
</evidence>
<dbReference type="Proteomes" id="UP000265750">
    <property type="component" value="Unassembled WGS sequence"/>
</dbReference>
<dbReference type="GO" id="GO:0046872">
    <property type="term" value="F:metal ion binding"/>
    <property type="evidence" value="ECO:0007669"/>
    <property type="project" value="UniProtKB-KW"/>
</dbReference>
<dbReference type="Gene3D" id="3.20.20.60">
    <property type="entry name" value="Phosphoenolpyruvate-binding domains"/>
    <property type="match status" value="1"/>
</dbReference>
<dbReference type="PANTHER" id="PTHR30502">
    <property type="entry name" value="2-KETO-3-DEOXY-L-RHAMNONATE ALDOLASE"/>
    <property type="match status" value="1"/>
</dbReference>
<comment type="caution">
    <text evidence="5">The sequence shown here is derived from an EMBL/GenBank/DDBJ whole genome shotgun (WGS) entry which is preliminary data.</text>
</comment>
<accession>A0A3A1WQG5</accession>
<dbReference type="InterPro" id="IPR005000">
    <property type="entry name" value="Aldolase/citrate-lyase_domain"/>
</dbReference>
<dbReference type="InterPro" id="IPR015813">
    <property type="entry name" value="Pyrv/PenolPyrv_kinase-like_dom"/>
</dbReference>
<dbReference type="InterPro" id="IPR050251">
    <property type="entry name" value="HpcH-HpaI_aldolase"/>
</dbReference>
<gene>
    <name evidence="5" type="ORF">D3218_02470</name>
</gene>
<dbReference type="EMBL" id="QYRN01000001">
    <property type="protein sequence ID" value="RIY03630.1"/>
    <property type="molecule type" value="Genomic_DNA"/>
</dbReference>
<reference evidence="6" key="1">
    <citation type="submission" date="2018-09" db="EMBL/GenBank/DDBJ databases">
        <authorList>
            <person name="Tuo L."/>
        </authorList>
    </citation>
    <scope>NUCLEOTIDE SEQUENCE [LARGE SCALE GENOMIC DNA]</scope>
    <source>
        <strain evidence="6">M2BS4Y-1</strain>
    </source>
</reference>
<keyword evidence="3" id="KW-0456">Lyase</keyword>
<dbReference type="InterPro" id="IPR040442">
    <property type="entry name" value="Pyrv_kinase-like_dom_sf"/>
</dbReference>
<organism evidence="5 6">
    <name type="scientific">Aureimonas flava</name>
    <dbReference type="NCBI Taxonomy" id="2320271"/>
    <lineage>
        <taxon>Bacteria</taxon>
        <taxon>Pseudomonadati</taxon>
        <taxon>Pseudomonadota</taxon>
        <taxon>Alphaproteobacteria</taxon>
        <taxon>Hyphomicrobiales</taxon>
        <taxon>Aurantimonadaceae</taxon>
        <taxon>Aureimonas</taxon>
    </lineage>
</organism>
<comment type="similarity">
    <text evidence="1">Belongs to the HpcH/HpaI aldolase family.</text>
</comment>
<keyword evidence="2" id="KW-0479">Metal-binding</keyword>
<dbReference type="AlphaFoldDB" id="A0A3A1WQG5"/>
<dbReference type="GO" id="GO:0005737">
    <property type="term" value="C:cytoplasm"/>
    <property type="evidence" value="ECO:0007669"/>
    <property type="project" value="TreeGrafter"/>
</dbReference>
<dbReference type="Pfam" id="PF03328">
    <property type="entry name" value="HpcH_HpaI"/>
    <property type="match status" value="1"/>
</dbReference>
<dbReference type="PANTHER" id="PTHR30502:SF0">
    <property type="entry name" value="PHOSPHOENOLPYRUVATE CARBOXYLASE FAMILY PROTEIN"/>
    <property type="match status" value="1"/>
</dbReference>
<evidence type="ECO:0000313" key="6">
    <source>
        <dbReference type="Proteomes" id="UP000265750"/>
    </source>
</evidence>